<organism evidence="7 8">
    <name type="scientific">Cryptococcus amylolentus CBS 6273</name>
    <dbReference type="NCBI Taxonomy" id="1296118"/>
    <lineage>
        <taxon>Eukaryota</taxon>
        <taxon>Fungi</taxon>
        <taxon>Dikarya</taxon>
        <taxon>Basidiomycota</taxon>
        <taxon>Agaricomycotina</taxon>
        <taxon>Tremellomycetes</taxon>
        <taxon>Tremellales</taxon>
        <taxon>Cryptococcaceae</taxon>
        <taxon>Cryptococcus</taxon>
    </lineage>
</organism>
<dbReference type="AlphaFoldDB" id="A0A1E3K894"/>
<evidence type="ECO:0000259" key="6">
    <source>
        <dbReference type="PROSITE" id="PS50600"/>
    </source>
</evidence>
<dbReference type="GO" id="GO:0006508">
    <property type="term" value="P:proteolysis"/>
    <property type="evidence" value="ECO:0007669"/>
    <property type="project" value="UniProtKB-KW"/>
</dbReference>
<accession>A0A1E3K894</accession>
<dbReference type="PROSITE" id="PS50600">
    <property type="entry name" value="ULP_PROTEASE"/>
    <property type="match status" value="1"/>
</dbReference>
<keyword evidence="2" id="KW-0645">Protease</keyword>
<evidence type="ECO:0000256" key="3">
    <source>
        <dbReference type="ARBA" id="ARBA00022801"/>
    </source>
</evidence>
<evidence type="ECO:0000256" key="5">
    <source>
        <dbReference type="SAM" id="MobiDB-lite"/>
    </source>
</evidence>
<evidence type="ECO:0000256" key="4">
    <source>
        <dbReference type="ARBA" id="ARBA00022807"/>
    </source>
</evidence>
<evidence type="ECO:0000256" key="2">
    <source>
        <dbReference type="ARBA" id="ARBA00022670"/>
    </source>
</evidence>
<feature type="region of interest" description="Disordered" evidence="5">
    <location>
        <begin position="1"/>
        <end position="158"/>
    </location>
</feature>
<proteinExistence type="inferred from homology"/>
<evidence type="ECO:0000256" key="1">
    <source>
        <dbReference type="ARBA" id="ARBA00005234"/>
    </source>
</evidence>
<comment type="caution">
    <text evidence="7">The sequence shown here is derived from an EMBL/GenBank/DDBJ whole genome shotgun (WGS) entry which is preliminary data.</text>
</comment>
<dbReference type="GO" id="GO:0016926">
    <property type="term" value="P:protein desumoylation"/>
    <property type="evidence" value="ECO:0007669"/>
    <property type="project" value="TreeGrafter"/>
</dbReference>
<dbReference type="GO" id="GO:0005634">
    <property type="term" value="C:nucleus"/>
    <property type="evidence" value="ECO:0007669"/>
    <property type="project" value="TreeGrafter"/>
</dbReference>
<feature type="compositionally biased region" description="Pro residues" evidence="5">
    <location>
        <begin position="89"/>
        <end position="103"/>
    </location>
</feature>
<dbReference type="InterPro" id="IPR038765">
    <property type="entry name" value="Papain-like_cys_pep_sf"/>
</dbReference>
<name>A0A1E3K894_9TREE</name>
<dbReference type="PANTHER" id="PTHR12606">
    <property type="entry name" value="SENTRIN/SUMO-SPECIFIC PROTEASE"/>
    <property type="match status" value="1"/>
</dbReference>
<keyword evidence="4" id="KW-0788">Thiol protease</keyword>
<dbReference type="GO" id="GO:0080090">
    <property type="term" value="P:regulation of primary metabolic process"/>
    <property type="evidence" value="ECO:0007669"/>
    <property type="project" value="UniProtKB-ARBA"/>
</dbReference>
<protein>
    <recommendedName>
        <fullName evidence="6">Ubiquitin-like protease family profile domain-containing protein</fullName>
    </recommendedName>
</protein>
<feature type="domain" description="Ubiquitin-like protease family profile" evidence="6">
    <location>
        <begin position="292"/>
        <end position="461"/>
    </location>
</feature>
<feature type="compositionally biased region" description="Low complexity" evidence="5">
    <location>
        <begin position="104"/>
        <end position="114"/>
    </location>
</feature>
<feature type="compositionally biased region" description="Polar residues" evidence="5">
    <location>
        <begin position="127"/>
        <end position="144"/>
    </location>
</feature>
<evidence type="ECO:0000313" key="8">
    <source>
        <dbReference type="Proteomes" id="UP000095149"/>
    </source>
</evidence>
<dbReference type="PANTHER" id="PTHR12606:SF141">
    <property type="entry name" value="GH15225P-RELATED"/>
    <property type="match status" value="1"/>
</dbReference>
<dbReference type="EMBL" id="MEKH01000004">
    <property type="protein sequence ID" value="ODO09083.1"/>
    <property type="molecule type" value="Genomic_DNA"/>
</dbReference>
<dbReference type="Gene3D" id="3.40.395.10">
    <property type="entry name" value="Adenoviral Proteinase, Chain A"/>
    <property type="match status" value="1"/>
</dbReference>
<sequence>MSRPKRPRDSDTAPATHPPKRHRPSPPPRPRQKQGLLAKTFGAMSSLFTWRQPQERDSEPESESESRSSSPDPLDVISPTRTASSASYPDPPSPAQPVTPLPPTSSSSGGAPQSHPRRPPVRPNRDAYSSSTSSPYGWQATMSHSRPMWPIKKEEDDRKASQRVITMFSGGPGGLKRRPYRKTDEKIQGIRSVLWNDQSAHSFDNMISPPSTPTYLPHAKREIGTKAAAQAALNHKHYESSLVQSLRRLQVEREAKLKPPKPIVPKKMTADKEAKADKFLSDRRFHKTFASGEVDAASLKRLKPGQWLDDEIVNSYCGLMCERFANGKNGRKVHFMNSFFYKKLSEQGYAGGKLKRWTKKVDIFALDTLVFPINQGNMHWTACAINFARKRIEYYDSMGDHGNARKSVFSDVRDYLDQEYADKKGGKMDWTGWTDQFNKNTPQQNNGSDCGVFSLQTLEMVVRGRDVVTQGFEFTCQNMPFLRRLMVYEIGEGRLEQRSWGAPDL</sequence>
<dbReference type="OrthoDB" id="1939479at2759"/>
<dbReference type="FunFam" id="3.40.395.10:FF:000001">
    <property type="entry name" value="Sentrin-specific protease 1"/>
    <property type="match status" value="1"/>
</dbReference>
<dbReference type="GO" id="GO:0060255">
    <property type="term" value="P:regulation of macromolecule metabolic process"/>
    <property type="evidence" value="ECO:0007669"/>
    <property type="project" value="UniProtKB-ARBA"/>
</dbReference>
<dbReference type="SUPFAM" id="SSF54001">
    <property type="entry name" value="Cysteine proteinases"/>
    <property type="match status" value="1"/>
</dbReference>
<dbReference type="InterPro" id="IPR003653">
    <property type="entry name" value="Peptidase_C48_C"/>
</dbReference>
<reference evidence="7 8" key="1">
    <citation type="submission" date="2016-06" db="EMBL/GenBank/DDBJ databases">
        <title>Evolution of pathogenesis and genome organization in the Tremellales.</title>
        <authorList>
            <person name="Cuomo C."/>
            <person name="Litvintseva A."/>
            <person name="Heitman J."/>
            <person name="Chen Y."/>
            <person name="Sun S."/>
            <person name="Springer D."/>
            <person name="Dromer F."/>
            <person name="Young S."/>
            <person name="Zeng Q."/>
            <person name="Chapman S."/>
            <person name="Gujja S."/>
            <person name="Saif S."/>
            <person name="Birren B."/>
        </authorList>
    </citation>
    <scope>NUCLEOTIDE SEQUENCE [LARGE SCALE GENOMIC DNA]</scope>
    <source>
        <strain evidence="7 8">CBS 6273</strain>
    </source>
</reference>
<dbReference type="GO" id="GO:0016929">
    <property type="term" value="F:deSUMOylase activity"/>
    <property type="evidence" value="ECO:0007669"/>
    <property type="project" value="TreeGrafter"/>
</dbReference>
<gene>
    <name evidence="7" type="ORF">I350_02682</name>
</gene>
<evidence type="ECO:0000313" key="7">
    <source>
        <dbReference type="EMBL" id="ODO09083.1"/>
    </source>
</evidence>
<keyword evidence="3" id="KW-0378">Hydrolase</keyword>
<dbReference type="Pfam" id="PF02902">
    <property type="entry name" value="Peptidase_C48"/>
    <property type="match status" value="1"/>
</dbReference>
<dbReference type="Proteomes" id="UP000095149">
    <property type="component" value="Unassembled WGS sequence"/>
</dbReference>
<comment type="similarity">
    <text evidence="1">Belongs to the peptidase C48 family.</text>
</comment>